<accession>A0A8J6B2A0</accession>
<keyword evidence="1" id="KW-0472">Membrane</keyword>
<keyword evidence="1" id="KW-1133">Transmembrane helix</keyword>
<comment type="caution">
    <text evidence="2">The sequence shown here is derived from an EMBL/GenBank/DDBJ whole genome shotgun (WGS) entry which is preliminary data.</text>
</comment>
<evidence type="ECO:0000256" key="1">
    <source>
        <dbReference type="SAM" id="Phobius"/>
    </source>
</evidence>
<dbReference type="EMBL" id="WNTK01009438">
    <property type="protein sequence ID" value="KAG9462797.1"/>
    <property type="molecule type" value="Genomic_DNA"/>
</dbReference>
<feature type="transmembrane region" description="Helical" evidence="1">
    <location>
        <begin position="27"/>
        <end position="46"/>
    </location>
</feature>
<gene>
    <name evidence="2" type="ORF">GDO78_023106</name>
</gene>
<reference evidence="2" key="1">
    <citation type="thesis" date="2020" institute="ProQuest LLC" country="789 East Eisenhower Parkway, Ann Arbor, MI, USA">
        <title>Comparative Genomics and Chromosome Evolution.</title>
        <authorList>
            <person name="Mudd A.B."/>
        </authorList>
    </citation>
    <scope>NUCLEOTIDE SEQUENCE</scope>
    <source>
        <strain evidence="2">HN-11 Male</strain>
        <tissue evidence="2">Kidney and liver</tissue>
    </source>
</reference>
<dbReference type="Proteomes" id="UP000770717">
    <property type="component" value="Unassembled WGS sequence"/>
</dbReference>
<keyword evidence="1" id="KW-0812">Transmembrane</keyword>
<dbReference type="AlphaFoldDB" id="A0A8J6B2A0"/>
<evidence type="ECO:0000313" key="2">
    <source>
        <dbReference type="EMBL" id="KAG9462797.1"/>
    </source>
</evidence>
<keyword evidence="3" id="KW-1185">Reference proteome</keyword>
<organism evidence="2 3">
    <name type="scientific">Eleutherodactylus coqui</name>
    <name type="common">Puerto Rican coqui</name>
    <dbReference type="NCBI Taxonomy" id="57060"/>
    <lineage>
        <taxon>Eukaryota</taxon>
        <taxon>Metazoa</taxon>
        <taxon>Chordata</taxon>
        <taxon>Craniata</taxon>
        <taxon>Vertebrata</taxon>
        <taxon>Euteleostomi</taxon>
        <taxon>Amphibia</taxon>
        <taxon>Batrachia</taxon>
        <taxon>Anura</taxon>
        <taxon>Neobatrachia</taxon>
        <taxon>Hyloidea</taxon>
        <taxon>Eleutherodactylidae</taxon>
        <taxon>Eleutherodactylinae</taxon>
        <taxon>Eleutherodactylus</taxon>
        <taxon>Eleutherodactylus</taxon>
    </lineage>
</organism>
<name>A0A8J6B2A0_ELECQ</name>
<evidence type="ECO:0000313" key="3">
    <source>
        <dbReference type="Proteomes" id="UP000770717"/>
    </source>
</evidence>
<sequence length="105" mass="11650">MVLALAAVPGPFLHVVPRPPSHRTLGLYYVTFSTFWGPLSFLKFLIFLKNFDNKKFVCDFNSAAVRRPSPVCAASCPAAAGEVDLIKICIYLPCDFSCRLVVREP</sequence>
<proteinExistence type="predicted"/>
<protein>
    <submittedName>
        <fullName evidence="2">Uncharacterized protein</fullName>
    </submittedName>
</protein>